<feature type="region of interest" description="Disordered" evidence="1">
    <location>
        <begin position="385"/>
        <end position="427"/>
    </location>
</feature>
<reference evidence="3 4" key="1">
    <citation type="submission" date="2024-11" db="EMBL/GenBank/DDBJ databases">
        <title>Adaptive evolution of stress response genes in parasites aligns with host niche diversity.</title>
        <authorList>
            <person name="Hahn C."/>
            <person name="Resl P."/>
        </authorList>
    </citation>
    <scope>NUCLEOTIDE SEQUENCE [LARGE SCALE GENOMIC DNA]</scope>
    <source>
        <strain evidence="3">EGGRZ-B1_66</strain>
        <tissue evidence="3">Body</tissue>
    </source>
</reference>
<feature type="region of interest" description="Disordered" evidence="1">
    <location>
        <begin position="1"/>
        <end position="23"/>
    </location>
</feature>
<protein>
    <recommendedName>
        <fullName evidence="2">Brix domain-containing protein</fullName>
    </recommendedName>
</protein>
<dbReference type="SMART" id="SM00879">
    <property type="entry name" value="Brix"/>
    <property type="match status" value="1"/>
</dbReference>
<accession>A0ABD2QKQ1</accession>
<dbReference type="EMBL" id="JBJKFK010000089">
    <property type="protein sequence ID" value="KAL3319932.1"/>
    <property type="molecule type" value="Genomic_DNA"/>
</dbReference>
<dbReference type="InterPro" id="IPR045112">
    <property type="entry name" value="PPAN-like"/>
</dbReference>
<feature type="compositionally biased region" description="Basic residues" evidence="1">
    <location>
        <begin position="386"/>
        <end position="403"/>
    </location>
</feature>
<evidence type="ECO:0000256" key="1">
    <source>
        <dbReference type="SAM" id="MobiDB-lite"/>
    </source>
</evidence>
<feature type="domain" description="Brix" evidence="2">
    <location>
        <begin position="29"/>
        <end position="344"/>
    </location>
</feature>
<feature type="compositionally biased region" description="Basic and acidic residues" evidence="1">
    <location>
        <begin position="411"/>
        <end position="427"/>
    </location>
</feature>
<dbReference type="PANTHER" id="PTHR12661:SF5">
    <property type="entry name" value="SUPPRESSOR OF SWI4 1 HOMOLOG"/>
    <property type="match status" value="1"/>
</dbReference>
<dbReference type="PROSITE" id="PS50833">
    <property type="entry name" value="BRIX"/>
    <property type="match status" value="1"/>
</dbReference>
<dbReference type="InterPro" id="IPR007109">
    <property type="entry name" value="Brix"/>
</dbReference>
<evidence type="ECO:0000313" key="4">
    <source>
        <dbReference type="Proteomes" id="UP001626550"/>
    </source>
</evidence>
<dbReference type="AlphaFoldDB" id="A0ABD2QKQ1"/>
<comment type="caution">
    <text evidence="3">The sequence shown here is derived from an EMBL/GenBank/DDBJ whole genome shotgun (WGS) entry which is preliminary data.</text>
</comment>
<evidence type="ECO:0000313" key="3">
    <source>
        <dbReference type="EMBL" id="KAL3319932.1"/>
    </source>
</evidence>
<name>A0ABD2QKQ1_9PLAT</name>
<evidence type="ECO:0000259" key="2">
    <source>
        <dbReference type="PROSITE" id="PS50833"/>
    </source>
</evidence>
<dbReference type="Pfam" id="PF04427">
    <property type="entry name" value="Brix"/>
    <property type="match status" value="1"/>
</dbReference>
<dbReference type="PANTHER" id="PTHR12661">
    <property type="entry name" value="PETER PAN-RELATED"/>
    <property type="match status" value="1"/>
</dbReference>
<organism evidence="3 4">
    <name type="scientific">Cichlidogyrus casuarinus</name>
    <dbReference type="NCBI Taxonomy" id="1844966"/>
    <lineage>
        <taxon>Eukaryota</taxon>
        <taxon>Metazoa</taxon>
        <taxon>Spiralia</taxon>
        <taxon>Lophotrochozoa</taxon>
        <taxon>Platyhelminthes</taxon>
        <taxon>Monogenea</taxon>
        <taxon>Monopisthocotylea</taxon>
        <taxon>Dactylogyridea</taxon>
        <taxon>Ancyrocephalidae</taxon>
        <taxon>Cichlidogyrus</taxon>
    </lineage>
</organism>
<dbReference type="Proteomes" id="UP001626550">
    <property type="component" value="Unassembled WGS sequence"/>
</dbReference>
<sequence>MVKRKRGKNVRKQRRVAKANAEKQYKDAPHSFIFARPGVGTYVKRLAKDMRLIFEPYTATKLMVSRRNTLKDFISIAGPMNVTHLMYLTHSNKSGKSDTFTSNVDDSNVYLHLVRSPRGPSFTFKVKEYCFAKEIASLIMRSFSRTQFFQPPLLVMTGFSSSDEVMSRTLRLTVDMFQNMLPPLNVQRLKLRNVKRVLLLSREEDPLTKEELIHLRHFHIRTENKEISKPLRRLGMGGAQLRKKSLSGLNPGGLGNSTGVPNLAKYRNMEDYLTKAGFTSDSGMSDFEDEQEVEFGKEATKRSELMGVKHGLPHLTSKKATIKLVELGPRLTMTLIKVEEGLNEGNVLYHKYHHFTEQELIQKMEDKQKQKQEKQQLQQELERRKLANKHKKEQLKSQHKKACLKGMGIDPSKEDSDQEPPEKKPAP</sequence>
<gene>
    <name evidence="3" type="ORF">Ciccas_001388</name>
</gene>
<proteinExistence type="predicted"/>
<feature type="compositionally biased region" description="Basic residues" evidence="1">
    <location>
        <begin position="1"/>
        <end position="17"/>
    </location>
</feature>
<keyword evidence="4" id="KW-1185">Reference proteome</keyword>